<proteinExistence type="predicted"/>
<evidence type="ECO:0000313" key="1">
    <source>
        <dbReference type="EMBL" id="KAK0053869.1"/>
    </source>
</evidence>
<dbReference type="Proteomes" id="UP001233172">
    <property type="component" value="Unassembled WGS sequence"/>
</dbReference>
<dbReference type="EMBL" id="JASAOG010000082">
    <property type="protein sequence ID" value="KAK0053869.1"/>
    <property type="molecule type" value="Genomic_DNA"/>
</dbReference>
<gene>
    <name evidence="1" type="ORF">Bpfe_016613</name>
</gene>
<evidence type="ECO:0000313" key="2">
    <source>
        <dbReference type="Proteomes" id="UP001233172"/>
    </source>
</evidence>
<feature type="non-terminal residue" evidence="1">
    <location>
        <position position="56"/>
    </location>
</feature>
<accession>A0AAD8F8G2</accession>
<reference evidence="1" key="1">
    <citation type="journal article" date="2023" name="PLoS Negl. Trop. Dis.">
        <title>A genome sequence for Biomphalaria pfeifferi, the major vector snail for the human-infecting parasite Schistosoma mansoni.</title>
        <authorList>
            <person name="Bu L."/>
            <person name="Lu L."/>
            <person name="Laidemitt M.R."/>
            <person name="Zhang S.M."/>
            <person name="Mutuku M."/>
            <person name="Mkoji G."/>
            <person name="Steinauer M."/>
            <person name="Loker E.S."/>
        </authorList>
    </citation>
    <scope>NUCLEOTIDE SEQUENCE</scope>
    <source>
        <strain evidence="1">KasaAsao</strain>
    </source>
</reference>
<comment type="caution">
    <text evidence="1">The sequence shown here is derived from an EMBL/GenBank/DDBJ whole genome shotgun (WGS) entry which is preliminary data.</text>
</comment>
<dbReference type="AlphaFoldDB" id="A0AAD8F8G2"/>
<protein>
    <submittedName>
        <fullName evidence="1">Uncharacterized protein</fullName>
    </submittedName>
</protein>
<keyword evidence="2" id="KW-1185">Reference proteome</keyword>
<name>A0AAD8F8G2_BIOPF</name>
<sequence length="56" mass="6263">SIKITRKPQKEEIIVRDNVGNIDLSVYATGDPCCNRSCVWLLNGTEIKKLDLDSSI</sequence>
<feature type="non-terminal residue" evidence="1">
    <location>
        <position position="1"/>
    </location>
</feature>
<organism evidence="1 2">
    <name type="scientific">Biomphalaria pfeifferi</name>
    <name type="common">Bloodfluke planorb</name>
    <name type="synonym">Freshwater snail</name>
    <dbReference type="NCBI Taxonomy" id="112525"/>
    <lineage>
        <taxon>Eukaryota</taxon>
        <taxon>Metazoa</taxon>
        <taxon>Spiralia</taxon>
        <taxon>Lophotrochozoa</taxon>
        <taxon>Mollusca</taxon>
        <taxon>Gastropoda</taxon>
        <taxon>Heterobranchia</taxon>
        <taxon>Euthyneura</taxon>
        <taxon>Panpulmonata</taxon>
        <taxon>Hygrophila</taxon>
        <taxon>Lymnaeoidea</taxon>
        <taxon>Planorbidae</taxon>
        <taxon>Biomphalaria</taxon>
    </lineage>
</organism>
<reference evidence="1" key="2">
    <citation type="submission" date="2023-04" db="EMBL/GenBank/DDBJ databases">
        <authorList>
            <person name="Bu L."/>
            <person name="Lu L."/>
            <person name="Laidemitt M.R."/>
            <person name="Zhang S.M."/>
            <person name="Mutuku M."/>
            <person name="Mkoji G."/>
            <person name="Steinauer M."/>
            <person name="Loker E.S."/>
        </authorList>
    </citation>
    <scope>NUCLEOTIDE SEQUENCE</scope>
    <source>
        <strain evidence="1">KasaAsao</strain>
        <tissue evidence="1">Whole Snail</tissue>
    </source>
</reference>